<dbReference type="InterPro" id="IPR037524">
    <property type="entry name" value="PA14/GLEYA"/>
</dbReference>
<dbReference type="Gene3D" id="2.60.40.60">
    <property type="entry name" value="Cadherins"/>
    <property type="match status" value="1"/>
</dbReference>
<feature type="compositionally biased region" description="Gly residues" evidence="3">
    <location>
        <begin position="2387"/>
        <end position="2426"/>
    </location>
</feature>
<evidence type="ECO:0000259" key="6">
    <source>
        <dbReference type="PROSITE" id="PS50268"/>
    </source>
</evidence>
<accession>A9VCE7</accession>
<dbReference type="Gene3D" id="2.170.300.10">
    <property type="entry name" value="Tie2 ligand-binding domain superfamily"/>
    <property type="match status" value="1"/>
</dbReference>
<feature type="transmembrane region" description="Helical" evidence="4">
    <location>
        <begin position="3283"/>
        <end position="3304"/>
    </location>
</feature>
<dbReference type="InterPro" id="IPR000742">
    <property type="entry name" value="EGF"/>
</dbReference>
<evidence type="ECO:0000259" key="5">
    <source>
        <dbReference type="PROSITE" id="PS50026"/>
    </source>
</evidence>
<dbReference type="CDD" id="cd11304">
    <property type="entry name" value="Cadherin_repeat"/>
    <property type="match status" value="1"/>
</dbReference>
<feature type="domain" description="PA14" evidence="7">
    <location>
        <begin position="607"/>
        <end position="787"/>
    </location>
</feature>
<dbReference type="SUPFAM" id="SSF81296">
    <property type="entry name" value="E set domains"/>
    <property type="match status" value="1"/>
</dbReference>
<feature type="disulfide bond" evidence="2">
    <location>
        <begin position="309"/>
        <end position="318"/>
    </location>
</feature>
<reference evidence="8 9" key="1">
    <citation type="journal article" date="2008" name="Nature">
        <title>The genome of the choanoflagellate Monosiga brevicollis and the origin of metazoans.</title>
        <authorList>
            <consortium name="JGI Sequencing"/>
            <person name="King N."/>
            <person name="Westbrook M.J."/>
            <person name="Young S.L."/>
            <person name="Kuo A."/>
            <person name="Abedin M."/>
            <person name="Chapman J."/>
            <person name="Fairclough S."/>
            <person name="Hellsten U."/>
            <person name="Isogai Y."/>
            <person name="Letunic I."/>
            <person name="Marr M."/>
            <person name="Pincus D."/>
            <person name="Putnam N."/>
            <person name="Rokas A."/>
            <person name="Wright K.J."/>
            <person name="Zuzow R."/>
            <person name="Dirks W."/>
            <person name="Good M."/>
            <person name="Goodstein D."/>
            <person name="Lemons D."/>
            <person name="Li W."/>
            <person name="Lyons J.B."/>
            <person name="Morris A."/>
            <person name="Nichols S."/>
            <person name="Richter D.J."/>
            <person name="Salamov A."/>
            <person name="Bork P."/>
            <person name="Lim W.A."/>
            <person name="Manning G."/>
            <person name="Miller W.T."/>
            <person name="McGinnis W."/>
            <person name="Shapiro H."/>
            <person name="Tjian R."/>
            <person name="Grigoriev I.V."/>
            <person name="Rokhsar D."/>
        </authorList>
    </citation>
    <scope>NUCLEOTIDE SEQUENCE [LARGE SCALE GENOMIC DNA]</scope>
    <source>
        <strain evidence="9">MX1 / ATCC 50154</strain>
    </source>
</reference>
<feature type="compositionally biased region" description="Polar residues" evidence="3">
    <location>
        <begin position="3242"/>
        <end position="3265"/>
    </location>
</feature>
<feature type="disulfide bond" evidence="2">
    <location>
        <begin position="291"/>
        <end position="301"/>
    </location>
</feature>
<dbReference type="PROSITE" id="PS01186">
    <property type="entry name" value="EGF_2"/>
    <property type="match status" value="4"/>
</dbReference>
<keyword evidence="1 2" id="KW-1015">Disulfide bond</keyword>
<dbReference type="InterPro" id="IPR013111">
    <property type="entry name" value="EGF_extracell"/>
</dbReference>
<evidence type="ECO:0000256" key="4">
    <source>
        <dbReference type="SAM" id="Phobius"/>
    </source>
</evidence>
<feature type="domain" description="PA14" evidence="7">
    <location>
        <begin position="1273"/>
        <end position="1407"/>
    </location>
</feature>
<dbReference type="InterPro" id="IPR002126">
    <property type="entry name" value="Cadherin-like_dom"/>
</dbReference>
<dbReference type="PANTHER" id="PTHR24035">
    <property type="entry name" value="MULTIPLE EPIDERMAL GROWTH FACTOR-LIKE DOMAINS PROTEIN"/>
    <property type="match status" value="1"/>
</dbReference>
<dbReference type="CDD" id="cd00102">
    <property type="entry name" value="IPT"/>
    <property type="match status" value="1"/>
</dbReference>
<feature type="domain" description="Cadherin" evidence="6">
    <location>
        <begin position="1453"/>
        <end position="1526"/>
    </location>
</feature>
<dbReference type="Gene3D" id="2.10.25.10">
    <property type="entry name" value="Laminin"/>
    <property type="match status" value="2"/>
</dbReference>
<evidence type="ECO:0000313" key="9">
    <source>
        <dbReference type="Proteomes" id="UP000001357"/>
    </source>
</evidence>
<dbReference type="InParanoid" id="A9VCE7"/>
<dbReference type="InterPro" id="IPR011658">
    <property type="entry name" value="PA14_dom"/>
</dbReference>
<dbReference type="SMART" id="SM00181">
    <property type="entry name" value="EGF"/>
    <property type="match status" value="9"/>
</dbReference>
<gene>
    <name evidence="8" type="primary">MBCDH20</name>
    <name evidence="8" type="ORF">MONBRDRAFT_39125</name>
</gene>
<dbReference type="SMART" id="SM00758">
    <property type="entry name" value="PA14"/>
    <property type="match status" value="4"/>
</dbReference>
<feature type="region of interest" description="Disordered" evidence="3">
    <location>
        <begin position="2344"/>
        <end position="2431"/>
    </location>
</feature>
<feature type="domain" description="EGF-like" evidence="5">
    <location>
        <begin position="101"/>
        <end position="139"/>
    </location>
</feature>
<dbReference type="eggNOG" id="KOG3594">
    <property type="taxonomic scope" value="Eukaryota"/>
</dbReference>
<dbReference type="PROSITE" id="PS50026">
    <property type="entry name" value="EGF_3"/>
    <property type="match status" value="3"/>
</dbReference>
<keyword evidence="4" id="KW-0472">Membrane</keyword>
<feature type="domain" description="EGF-like" evidence="5">
    <location>
        <begin position="564"/>
        <end position="598"/>
    </location>
</feature>
<evidence type="ECO:0000256" key="1">
    <source>
        <dbReference type="ARBA" id="ARBA00023157"/>
    </source>
</evidence>
<dbReference type="Gene3D" id="2.60.120.260">
    <property type="entry name" value="Galactose-binding domain-like"/>
    <property type="match status" value="1"/>
</dbReference>
<dbReference type="RefSeq" id="XP_001750422.1">
    <property type="nucleotide sequence ID" value="XM_001750370.1"/>
</dbReference>
<dbReference type="SUPFAM" id="SSF49478">
    <property type="entry name" value="Cna protein B-type domain"/>
    <property type="match status" value="1"/>
</dbReference>
<keyword evidence="4" id="KW-0812">Transmembrane</keyword>
<proteinExistence type="predicted"/>
<organism evidence="8 9">
    <name type="scientific">Monosiga brevicollis</name>
    <name type="common">Choanoflagellate</name>
    <dbReference type="NCBI Taxonomy" id="81824"/>
    <lineage>
        <taxon>Eukaryota</taxon>
        <taxon>Choanoflagellata</taxon>
        <taxon>Craspedida</taxon>
        <taxon>Salpingoecidae</taxon>
        <taxon>Monosiga</taxon>
    </lineage>
</organism>
<dbReference type="GO" id="GO:0016020">
    <property type="term" value="C:membrane"/>
    <property type="evidence" value="ECO:0007669"/>
    <property type="project" value="InterPro"/>
</dbReference>
<evidence type="ECO:0000259" key="7">
    <source>
        <dbReference type="PROSITE" id="PS51820"/>
    </source>
</evidence>
<dbReference type="Pfam" id="PF07974">
    <property type="entry name" value="EGF_2"/>
    <property type="match status" value="1"/>
</dbReference>
<keyword evidence="2" id="KW-0245">EGF-like domain</keyword>
<feature type="domain" description="PA14" evidence="7">
    <location>
        <begin position="796"/>
        <end position="934"/>
    </location>
</feature>
<sequence length="3349" mass="354485">MTARAVQRVECSEHEHERPTQVWRVSIMVVLGNHKGDTDDDAVSVPPASSHAKRAAGPIRGQGSYCCCPRFVKDNCPLFCLRHALVQKPFASCFDTNFGISGLNCTREDSANVCGDHGSCSVSTGLCQCDVGYSGPTCAFPSCHPLEAQRPGLSVQLFSDYNLLTPIAFATWPQIAFEWGYDSPEPAPANNFGVVAAGFLRAHQDGFARFQCRTRNGNCHLFLNGTLVTSTTDPIFLVAGQPLRLKAELQHASYQANWYLDWSGPHPSSAAALSAELVPIPATNLEHRVACPNGCNNLGCCEADQRCVCPDGYTGPNCNLAIDQQNCGDAFPQLPYTPAGLNMAVFSPASGNAPAIANLTNQEAAFSFSAAPAGASSGWSAVLYGQIQIDTTGWYTFQITPSGGRASLVIGPHPVILPATSAESSPRSVFLTGNRRYNIHIGFSSSRTAPTSLQVLWTSPDNATLHAISSDQLLAPTSGTWCGYPDFIDCNHAGINVNGACVCPALYIGASCEHFRCRSDECRFTDACHDPAYGSQDAECNGQGRCVAGLCECYDGFVDLSQCTRTGCATDEGCSGHGSCGSDGQCVCEAGYMGEACELSVCGNERAIVPGLYATYYEGYAFDERRIGLAVPEVAFDLGNGGPSPDVSVDDFSATFVGFVRPTTTGWYRFRLRCTNGACGMYLNQSAYADSGNGLLLVGGESVRVKLEWQHTSYGTTAVFEWQGPYESAAVAQGADESLFVGVPSHALLHEVVCTGGCGGRGCCVAPETCACEPGYTGPQCELAEASCSGSTFDQTLSPGLQFRAFDGILEDAVTSAYPAEVGRAATINFDYGYDSPGPSVPADYFTAVWSGLVKPPQSGWYTFRVWTSGVVARLFVGNVRLIDWTTGWSQAIHLAQDRYYQIRFDIQEETFTAAARLYWEGPGFMEHLVPSSALFSRSDNNMCSCPLNCTWSSQGTCLNGLCSCRRGFTGDTCAELRCRADDCLFHDNCFHPAFGSAYDECGGEGVCINGQCQCDANAATASNVSSSNSGNPSHNASLTTFTDFHCSAAACPGDSTCGAGGTCGAHGCSCSVNASGNACQYASCAHRAGIRAGVRVTYFDDVSMHAPTASGLLATTAAEWDHSPWPSIGADGFAVQLRGLLLFPGAGWYRARCTESQVTCTWQLGDAGSVGPVRLDATTASRWAPFHINVSHTTSVAAFAWEVAGPFDTEAAAANASRFWQPANWQLGHDITCGGCVHGCCQADGVCMCEPGWSGALCNEPLPSCDAIESETVVTGAIVRYYTDRTFSTLVATDRILHLESNFGSEAPYSGVPSDYFGVRYEAFFTPPHDGWYRFDLVTNSMEGLLRVAGQLVLPISSGWSASVYLAGQVPAPLLLEIYKTTQYSCSFQVTVQGENSYSQFLDGTNLLYYPGACGCLPCDLAVVNDHAPVFSSASMAVLVVREHEVGSHRWLEATDPDTGDGFGLQYILVDDPSGCFSLDETTGQLSLLCALSKATHPEGFVLEVAVADSGSPARNVTGLLAVVIECALGFTGDACSSCAAGYGGSTCKPCVPCSARGVCGEGGSCVCVNNTFAGAACDECVDRHYGEDCLPLPWVASLSPPVGLDYGGTRVVLMVHNMPAERSQVVCKFGTLTSTAAVLDDEHVACQTPRQEPASVQVRVSFDGGETFVGPATGLAFTYVGDCPQTDCPPSRAYCVFGECYCRLQYFGDRCAQEYVRPVIRPIPSGTLLPGDRFSQRLELQAGNGEIHWVLMDGPNGAFIDGNTVVWPVATSASEPHEFLVQARNSFAAGVAAWDVEVPFPYTTSILSTGGAGIRGAPVQIVLAGVVSKTHPRVSLGSLNDLGVRIWVQQLSGPAVRRRRRSVSQASVLTAKTNSTGHFSVQLSLSNIGAYSLGVSHPNATSPEDSTVVEVAGLESSLSAVQLSLDSGFNGSLFLARITNPSSVAIDQLHVALAGLYGASIPQGIRLTASVHEESLMAGSFTDLSLHVSSAPTFAGTLVLGVRVTEAKYGVFVPVTVVVTFTPPRAQLEISTTYMAVTAVRNVSTSRVVTLRNVGSTSTPPLVVVLPEGHSLLSTTTATIPSLAANTSLQIGLVFTPQADATLQRDTATVVVRSAATSTFLNSVQVQIDYVVASTATFDVAIVVEDEYTFFAEGAPNVSDAVVRLVGQSRAFSRVLTTGPNGTVIFRNVPEGTYQVSAQALGHDVDSAVIRVNDNLGLTPLFLARKTVSYIWSVSPTQIDDEYSFTLEAVFETRVPVPVVTIDPIFVDVDRLAYGDIEQIDFIITNHGLIAADEPRLSLPSVHPNVQLIPLYEPVNRLPAQTTIIYSYEVIVSDGNASTARMRRADNDDDESDDRVASFADGDNGLYDDDDNTTISNPSDDDDGNGGGGSNDDDGPGGNGGNNGGDNGGDNGGNDGGGGGSGGPGEEDRFICGGRAGLFTYSFQCRGTETRGTTIELRQGRVGSVRPSFCGGARSVARTAGNGGGRVTGVGNTIGGGCGDFCSMGDVVANCMGNTCLGSAAAAALSLKCQNAKDMAKRIPRALIDCLIGGCPGALLNVPFCDANALGIIQCAGNIVLGCTGPYGRLAEAAFAGAICMATIGSTISAGGLRRRRDMTPSFWEVVRRDADEDLAAETAYQAAQWLENYALFLHAVFGAGNDTLAFSYDPSFQATHFMPALAESGDMGALVSESELQSLMTALPADVNASKARAWYEKYNATAAAWIAGSLDIAEESLFNLTEIEHRFEQLRSDSSSARMLGYPDILSAYHGAVESFRVARDAAARKAGVCAKVTIMIEQELVLTRSAFEARLQISNEDAEPLTNISVQFVITHVATGAVALHVFEIGNVSYLGDLQPMAGQGADLPSTGVGTATWLMIPNRLAAPSPSMEEYYVGGMLYYTINGIRVEVELFPDTIVVQPDPRMTVHYFLQEYVVSDDPFTDVKEAAQPATLAVVVHNHGNGTAIGLSVSSQQPQITENEKGLLVGFELQSTSLNGVPVTPPQLEDVDVGSLAPDTSKVVAWEVMTTLQGRFTKFEVDMKYSNVLGKPELALVESVSAYKLLHMAAVSSGFDFVVRSPSISGLFCLIHSWEPRSVIPLANPTGEVEMVFNASSRVGTFASQTLVTGPRLTQVVLPGRFKATRVSRSVDGTRVDLPVSSFWVIHVTDHFQRRRRNDAGVTTSTLYVVDSDNNLSPRVFDYEAQLAPDPVEIASNATSTTSNPTTTSSDGSSVSPSASSTINSMTTLRDGTIQQPDSTLFPNPSSTKAGGAGADQSGGGGGGSSVGIAVGVVIVIVVLVVIVVVYIRHRRASAHTVLEKPQASKHTSYANPTYATAGLDVAEDDDANSSYI</sequence>
<feature type="domain" description="PA14" evidence="7">
    <location>
        <begin position="336"/>
        <end position="472"/>
    </location>
</feature>
<dbReference type="Gene3D" id="3.90.182.10">
    <property type="entry name" value="Toxin - Anthrax Protective Antigen,domain 1"/>
    <property type="match status" value="2"/>
</dbReference>
<dbReference type="InterPro" id="IPR014756">
    <property type="entry name" value="Ig_E-set"/>
</dbReference>
<evidence type="ECO:0000256" key="3">
    <source>
        <dbReference type="SAM" id="MobiDB-lite"/>
    </source>
</evidence>
<protein>
    <submittedName>
        <fullName evidence="8">Uncharacterized protein</fullName>
    </submittedName>
</protein>
<dbReference type="PROSITE" id="PS00022">
    <property type="entry name" value="EGF_1"/>
    <property type="match status" value="4"/>
</dbReference>
<feature type="domain" description="EGF-like" evidence="5">
    <location>
        <begin position="287"/>
        <end position="319"/>
    </location>
</feature>
<dbReference type="GO" id="GO:0005509">
    <property type="term" value="F:calcium ion binding"/>
    <property type="evidence" value="ECO:0007669"/>
    <property type="project" value="InterPro"/>
</dbReference>
<dbReference type="PANTHER" id="PTHR24035:SF109">
    <property type="entry name" value="PROTEIN DRAPER"/>
    <property type="match status" value="1"/>
</dbReference>
<evidence type="ECO:0000313" key="8">
    <source>
        <dbReference type="EMBL" id="EDQ84772.1"/>
    </source>
</evidence>
<dbReference type="InterPro" id="IPR013783">
    <property type="entry name" value="Ig-like_fold"/>
</dbReference>
<feature type="disulfide bond" evidence="2">
    <location>
        <begin position="588"/>
        <end position="597"/>
    </location>
</feature>
<dbReference type="InterPro" id="IPR052108">
    <property type="entry name" value="MEGF/SIB"/>
</dbReference>
<evidence type="ECO:0000256" key="2">
    <source>
        <dbReference type="PROSITE-ProRule" id="PRU00076"/>
    </source>
</evidence>
<dbReference type="PROSITE" id="PS51820">
    <property type="entry name" value="PA14"/>
    <property type="match status" value="4"/>
</dbReference>
<dbReference type="KEGG" id="mbr:MONBRDRAFT_39125"/>
<dbReference type="SUPFAM" id="SSF49313">
    <property type="entry name" value="Cadherin-like"/>
    <property type="match status" value="1"/>
</dbReference>
<name>A9VCE7_MONBE</name>
<dbReference type="GO" id="GO:0007156">
    <property type="term" value="P:homophilic cell adhesion via plasma membrane adhesion molecules"/>
    <property type="evidence" value="ECO:0007669"/>
    <property type="project" value="InterPro"/>
</dbReference>
<feature type="compositionally biased region" description="Low complexity" evidence="3">
    <location>
        <begin position="3215"/>
        <end position="3241"/>
    </location>
</feature>
<keyword evidence="4" id="KW-1133">Transmembrane helix</keyword>
<dbReference type="EMBL" id="CH991581">
    <property type="protein sequence ID" value="EDQ84772.1"/>
    <property type="molecule type" value="Genomic_DNA"/>
</dbReference>
<dbReference type="Proteomes" id="UP000001357">
    <property type="component" value="Unassembled WGS sequence"/>
</dbReference>
<dbReference type="Pfam" id="PF07691">
    <property type="entry name" value="PA14"/>
    <property type="match status" value="2"/>
</dbReference>
<keyword evidence="9" id="KW-1185">Reference proteome</keyword>
<dbReference type="InterPro" id="IPR015919">
    <property type="entry name" value="Cadherin-like_sf"/>
</dbReference>
<dbReference type="eggNOG" id="KOG1225">
    <property type="taxonomic scope" value="Eukaryota"/>
</dbReference>
<dbReference type="Gene3D" id="2.60.40.10">
    <property type="entry name" value="Immunoglobulins"/>
    <property type="match status" value="1"/>
</dbReference>
<dbReference type="Pfam" id="PF01833">
    <property type="entry name" value="TIG"/>
    <property type="match status" value="1"/>
</dbReference>
<dbReference type="STRING" id="81824.A9VCE7"/>
<dbReference type="InterPro" id="IPR002909">
    <property type="entry name" value="IPT_dom"/>
</dbReference>
<comment type="caution">
    <text evidence="2">Lacks conserved residue(s) required for the propagation of feature annotation.</text>
</comment>
<feature type="disulfide bond" evidence="2">
    <location>
        <begin position="129"/>
        <end position="138"/>
    </location>
</feature>
<dbReference type="GeneID" id="5895687"/>
<feature type="region of interest" description="Disordered" evidence="3">
    <location>
        <begin position="3212"/>
        <end position="3278"/>
    </location>
</feature>
<feature type="compositionally biased region" description="Gly residues" evidence="3">
    <location>
        <begin position="3267"/>
        <end position="3278"/>
    </location>
</feature>
<dbReference type="SUPFAM" id="SSF56988">
    <property type="entry name" value="Anthrax protective antigen"/>
    <property type="match status" value="5"/>
</dbReference>
<dbReference type="PROSITE" id="PS50268">
    <property type="entry name" value="CADHERIN_2"/>
    <property type="match status" value="1"/>
</dbReference>